<reference evidence="1" key="1">
    <citation type="submission" date="2020-08" db="EMBL/GenBank/DDBJ databases">
        <title>Genome sequencing and assembly of the red palm weevil Rhynchophorus ferrugineus.</title>
        <authorList>
            <person name="Dias G.B."/>
            <person name="Bergman C.M."/>
            <person name="Manee M."/>
        </authorList>
    </citation>
    <scope>NUCLEOTIDE SEQUENCE</scope>
    <source>
        <strain evidence="1">AA-2017</strain>
        <tissue evidence="1">Whole larva</tissue>
    </source>
</reference>
<evidence type="ECO:0000313" key="1">
    <source>
        <dbReference type="EMBL" id="KAF7263772.1"/>
    </source>
</evidence>
<organism evidence="1 2">
    <name type="scientific">Rhynchophorus ferrugineus</name>
    <name type="common">Red palm weevil</name>
    <name type="synonym">Curculio ferrugineus</name>
    <dbReference type="NCBI Taxonomy" id="354439"/>
    <lineage>
        <taxon>Eukaryota</taxon>
        <taxon>Metazoa</taxon>
        <taxon>Ecdysozoa</taxon>
        <taxon>Arthropoda</taxon>
        <taxon>Hexapoda</taxon>
        <taxon>Insecta</taxon>
        <taxon>Pterygota</taxon>
        <taxon>Neoptera</taxon>
        <taxon>Endopterygota</taxon>
        <taxon>Coleoptera</taxon>
        <taxon>Polyphaga</taxon>
        <taxon>Cucujiformia</taxon>
        <taxon>Curculionidae</taxon>
        <taxon>Dryophthorinae</taxon>
        <taxon>Rhynchophorus</taxon>
    </lineage>
</organism>
<dbReference type="Proteomes" id="UP000625711">
    <property type="component" value="Unassembled WGS sequence"/>
</dbReference>
<keyword evidence="2" id="KW-1185">Reference proteome</keyword>
<proteinExistence type="predicted"/>
<evidence type="ECO:0000313" key="2">
    <source>
        <dbReference type="Proteomes" id="UP000625711"/>
    </source>
</evidence>
<accession>A0A834HYK1</accession>
<dbReference type="AlphaFoldDB" id="A0A834HYK1"/>
<name>A0A834HYK1_RHYFE</name>
<sequence>MQISRGINGNWLIDKRAARMSIVACRLIGTIEPIRVGRGHSNVCPRLVSVVPVTLHQSNRATTNGRRKNTQSNRTETIYEVRTKVALRYICVKSVSFRLSFSPYLFCLFACLCVCVCVARDAEQWKQLERSALSVRSGCPMIICFVRPVT</sequence>
<gene>
    <name evidence="1" type="ORF">GWI33_001187</name>
</gene>
<comment type="caution">
    <text evidence="1">The sequence shown here is derived from an EMBL/GenBank/DDBJ whole genome shotgun (WGS) entry which is preliminary data.</text>
</comment>
<protein>
    <submittedName>
        <fullName evidence="1">Uncharacterized protein</fullName>
    </submittedName>
</protein>
<dbReference type="EMBL" id="JAACXV010019568">
    <property type="protein sequence ID" value="KAF7263772.1"/>
    <property type="molecule type" value="Genomic_DNA"/>
</dbReference>